<comment type="caution">
    <text evidence="2">The sequence shown here is derived from an EMBL/GenBank/DDBJ whole genome shotgun (WGS) entry which is preliminary data.</text>
</comment>
<accession>A0AAW4PDG6</accession>
<dbReference type="EMBL" id="RKLT01000003">
    <property type="protein sequence ID" value="MBX0295302.1"/>
    <property type="molecule type" value="Genomic_DNA"/>
</dbReference>
<gene>
    <name evidence="2" type="ORF">EGH23_10455</name>
</gene>
<dbReference type="Proteomes" id="UP001430455">
    <property type="component" value="Unassembled WGS sequence"/>
</dbReference>
<dbReference type="RefSeq" id="WP_220579956.1">
    <property type="nucleotide sequence ID" value="NZ_RKLT01000003.1"/>
</dbReference>
<name>A0AAW4PDG6_9EURY</name>
<sequence>MSFPEGPIETEQDDSHDAVDPAPTDGFVAGITRAVRKHVATWPGRYVEMRVEARSPRRK</sequence>
<protein>
    <submittedName>
        <fullName evidence="2">Uncharacterized protein</fullName>
    </submittedName>
</protein>
<proteinExistence type="predicted"/>
<evidence type="ECO:0000313" key="3">
    <source>
        <dbReference type="Proteomes" id="UP001430455"/>
    </source>
</evidence>
<dbReference type="AlphaFoldDB" id="A0AAW4PDG6"/>
<evidence type="ECO:0000256" key="1">
    <source>
        <dbReference type="SAM" id="MobiDB-lite"/>
    </source>
</evidence>
<feature type="region of interest" description="Disordered" evidence="1">
    <location>
        <begin position="1"/>
        <end position="26"/>
    </location>
</feature>
<evidence type="ECO:0000313" key="2">
    <source>
        <dbReference type="EMBL" id="MBX0295302.1"/>
    </source>
</evidence>
<organism evidence="2 3">
    <name type="scientific">Haloarcula nitratireducens</name>
    <dbReference type="NCBI Taxonomy" id="2487749"/>
    <lineage>
        <taxon>Archaea</taxon>
        <taxon>Methanobacteriati</taxon>
        <taxon>Methanobacteriota</taxon>
        <taxon>Stenosarchaea group</taxon>
        <taxon>Halobacteria</taxon>
        <taxon>Halobacteriales</taxon>
        <taxon>Haloarculaceae</taxon>
        <taxon>Haloarcula</taxon>
    </lineage>
</organism>
<keyword evidence="3" id="KW-1185">Reference proteome</keyword>
<reference evidence="2 3" key="1">
    <citation type="submission" date="2021-06" db="EMBL/GenBank/DDBJ databases">
        <title>Halomicroarcula sp. a new haloarchaeum isolated from saline soil.</title>
        <authorList>
            <person name="Duran-Viseras A."/>
            <person name="Sanchez-Porro C."/>
            <person name="Ventosa A."/>
        </authorList>
    </citation>
    <scope>NUCLEOTIDE SEQUENCE [LARGE SCALE GENOMIC DNA]</scope>
    <source>
        <strain evidence="2 3">F27</strain>
    </source>
</reference>